<sequence>MVHLARKQRFWSDWKFSALNINKKKLIEETSINNLEFPLISLISYPSRKCRKKKVTHILIVSSSEKGCENCIVKPEHRWAFKAIATKKSYSQQHATPTLKRRAQSRLLELERHVAINGCIPMTTAPGAEKPISPHAWVDVGREYIEVVKGDLQRLFVLDFNDQVMNRFVEHQMLTTFKEFRANCHKHFKKYSDPKEARANPPNALVAISADQSRTNKVARQKQPYNHSSGSKSFLQRQYELLREKESRSIVWSCSGKDTFGLGRSCRRASRMRIIKCWNSNSSLPQRVVSHSLRMRYAIRCWVDD</sequence>
<protein>
    <recommendedName>
        <fullName evidence="2">CACTA en-spm transposon protein</fullName>
    </recommendedName>
</protein>
<evidence type="ECO:0008006" key="2">
    <source>
        <dbReference type="Google" id="ProtNLM"/>
    </source>
</evidence>
<evidence type="ECO:0000313" key="1">
    <source>
        <dbReference type="EnsemblPlants" id="MELO3C035008.2.1"/>
    </source>
</evidence>
<accession>A0A9I9EKC9</accession>
<dbReference type="AlphaFoldDB" id="A0A9I9EKC9"/>
<dbReference type="Gramene" id="MELO3C035008.2.1">
    <property type="protein sequence ID" value="MELO3C035008.2.1"/>
    <property type="gene ID" value="MELO3C035008.2"/>
</dbReference>
<reference evidence="1" key="1">
    <citation type="submission" date="2023-03" db="UniProtKB">
        <authorList>
            <consortium name="EnsemblPlants"/>
        </authorList>
    </citation>
    <scope>IDENTIFICATION</scope>
</reference>
<organism evidence="1">
    <name type="scientific">Cucumis melo</name>
    <name type="common">Muskmelon</name>
    <dbReference type="NCBI Taxonomy" id="3656"/>
    <lineage>
        <taxon>Eukaryota</taxon>
        <taxon>Viridiplantae</taxon>
        <taxon>Streptophyta</taxon>
        <taxon>Embryophyta</taxon>
        <taxon>Tracheophyta</taxon>
        <taxon>Spermatophyta</taxon>
        <taxon>Magnoliopsida</taxon>
        <taxon>eudicotyledons</taxon>
        <taxon>Gunneridae</taxon>
        <taxon>Pentapetalae</taxon>
        <taxon>rosids</taxon>
        <taxon>fabids</taxon>
        <taxon>Cucurbitales</taxon>
        <taxon>Cucurbitaceae</taxon>
        <taxon>Benincaseae</taxon>
        <taxon>Cucumis</taxon>
    </lineage>
</organism>
<proteinExistence type="predicted"/>
<dbReference type="EnsemblPlants" id="MELO3C035008.2.1">
    <property type="protein sequence ID" value="MELO3C035008.2.1"/>
    <property type="gene ID" value="MELO3C035008.2"/>
</dbReference>
<name>A0A9I9EKC9_CUCME</name>